<dbReference type="GO" id="GO:0008017">
    <property type="term" value="F:microtubule binding"/>
    <property type="evidence" value="ECO:0007669"/>
    <property type="project" value="TreeGrafter"/>
</dbReference>
<dbReference type="InterPro" id="IPR011989">
    <property type="entry name" value="ARM-like"/>
</dbReference>
<dbReference type="GO" id="GO:0000278">
    <property type="term" value="P:mitotic cell cycle"/>
    <property type="evidence" value="ECO:0007669"/>
    <property type="project" value="UniProtKB-ARBA"/>
</dbReference>
<evidence type="ECO:0000256" key="6">
    <source>
        <dbReference type="SAM" id="MobiDB-lite"/>
    </source>
</evidence>
<dbReference type="FunFam" id="1.25.10.10:FF:000580">
    <property type="entry name" value="Protein peg1"/>
    <property type="match status" value="1"/>
</dbReference>
<dbReference type="GO" id="GO:0031110">
    <property type="term" value="P:regulation of microtubule polymerization or depolymerization"/>
    <property type="evidence" value="ECO:0007669"/>
    <property type="project" value="UniProtKB-ARBA"/>
</dbReference>
<dbReference type="PROSITE" id="PS50077">
    <property type="entry name" value="HEAT_REPEAT"/>
    <property type="match status" value="1"/>
</dbReference>
<dbReference type="SUPFAM" id="SSF48371">
    <property type="entry name" value="ARM repeat"/>
    <property type="match status" value="2"/>
</dbReference>
<dbReference type="PANTHER" id="PTHR21567:SF9">
    <property type="entry name" value="CLIP-ASSOCIATING PROTEIN"/>
    <property type="match status" value="1"/>
</dbReference>
<evidence type="ECO:0000256" key="4">
    <source>
        <dbReference type="ARBA" id="ARBA00023212"/>
    </source>
</evidence>
<dbReference type="GO" id="GO:0005819">
    <property type="term" value="C:spindle"/>
    <property type="evidence" value="ECO:0007669"/>
    <property type="project" value="UniProtKB-ARBA"/>
</dbReference>
<feature type="region of interest" description="Disordered" evidence="6">
    <location>
        <begin position="1258"/>
        <end position="1312"/>
    </location>
</feature>
<dbReference type="InterPro" id="IPR021133">
    <property type="entry name" value="HEAT_type_2"/>
</dbReference>
<comment type="caution">
    <text evidence="8">The sequence shown here is derived from an EMBL/GenBank/DDBJ whole genome shotgun (WGS) entry which is preliminary data.</text>
</comment>
<evidence type="ECO:0000256" key="2">
    <source>
        <dbReference type="ARBA" id="ARBA00022490"/>
    </source>
</evidence>
<evidence type="ECO:0000259" key="7">
    <source>
        <dbReference type="SMART" id="SM01349"/>
    </source>
</evidence>
<dbReference type="PANTHER" id="PTHR21567">
    <property type="entry name" value="CLASP"/>
    <property type="match status" value="1"/>
</dbReference>
<comment type="subcellular location">
    <subcellularLocation>
        <location evidence="1">Cytoplasm</location>
        <location evidence="1">Cytoskeleton</location>
    </subcellularLocation>
</comment>
<dbReference type="GO" id="GO:0000226">
    <property type="term" value="P:microtubule cytoskeleton organization"/>
    <property type="evidence" value="ECO:0007669"/>
    <property type="project" value="TreeGrafter"/>
</dbReference>
<gene>
    <name evidence="8" type="ORF">AXG93_948s1340</name>
</gene>
<dbReference type="InterPro" id="IPR024395">
    <property type="entry name" value="CLASP_N_dom"/>
</dbReference>
<evidence type="ECO:0000313" key="9">
    <source>
        <dbReference type="Proteomes" id="UP000077202"/>
    </source>
</evidence>
<dbReference type="Proteomes" id="UP000077202">
    <property type="component" value="Unassembled WGS sequence"/>
</dbReference>
<feature type="region of interest" description="Disordered" evidence="6">
    <location>
        <begin position="1402"/>
        <end position="1428"/>
    </location>
</feature>
<feature type="domain" description="TOG" evidence="7">
    <location>
        <begin position="412"/>
        <end position="646"/>
    </location>
</feature>
<keyword evidence="9" id="KW-1185">Reference proteome</keyword>
<name>A0A176VL82_MARPO</name>
<dbReference type="Gene3D" id="1.25.10.10">
    <property type="entry name" value="Leucine-rich Repeat Variant"/>
    <property type="match status" value="4"/>
</dbReference>
<feature type="domain" description="TOG" evidence="7">
    <location>
        <begin position="968"/>
        <end position="1211"/>
    </location>
</feature>
<dbReference type="GO" id="GO:1902903">
    <property type="term" value="P:regulation of supramolecular fiber organization"/>
    <property type="evidence" value="ECO:0007669"/>
    <property type="project" value="UniProtKB-ARBA"/>
</dbReference>
<feature type="compositionally biased region" description="Polar residues" evidence="6">
    <location>
        <begin position="1258"/>
        <end position="1267"/>
    </location>
</feature>
<feature type="region of interest" description="Disordered" evidence="6">
    <location>
        <begin position="773"/>
        <end position="800"/>
    </location>
</feature>
<feature type="region of interest" description="Disordered" evidence="6">
    <location>
        <begin position="364"/>
        <end position="407"/>
    </location>
</feature>
<dbReference type="SMART" id="SM01349">
    <property type="entry name" value="TOG"/>
    <property type="match status" value="4"/>
</dbReference>
<evidence type="ECO:0000256" key="3">
    <source>
        <dbReference type="ARBA" id="ARBA00022737"/>
    </source>
</evidence>
<evidence type="ECO:0000256" key="1">
    <source>
        <dbReference type="ARBA" id="ARBA00004245"/>
    </source>
</evidence>
<feature type="domain" description="TOG" evidence="7">
    <location>
        <begin position="101"/>
        <end position="340"/>
    </location>
</feature>
<dbReference type="GO" id="GO:0005881">
    <property type="term" value="C:cytoplasmic microtubule"/>
    <property type="evidence" value="ECO:0007669"/>
    <property type="project" value="TreeGrafter"/>
</dbReference>
<feature type="compositionally biased region" description="Basic and acidic residues" evidence="6">
    <location>
        <begin position="397"/>
        <end position="407"/>
    </location>
</feature>
<feature type="compositionally biased region" description="Polar residues" evidence="6">
    <location>
        <begin position="1287"/>
        <end position="1312"/>
    </location>
</feature>
<keyword evidence="4" id="KW-0206">Cytoskeleton</keyword>
<evidence type="ECO:0000256" key="5">
    <source>
        <dbReference type="PROSITE-ProRule" id="PRU00103"/>
    </source>
</evidence>
<evidence type="ECO:0000313" key="8">
    <source>
        <dbReference type="EMBL" id="OAE20526.1"/>
    </source>
</evidence>
<dbReference type="InterPro" id="IPR034085">
    <property type="entry name" value="TOG"/>
</dbReference>
<feature type="domain" description="TOG" evidence="7">
    <location>
        <begin position="1435"/>
        <end position="1672"/>
    </location>
</feature>
<proteinExistence type="predicted"/>
<feature type="compositionally biased region" description="Basic and acidic residues" evidence="6">
    <location>
        <begin position="1355"/>
        <end position="1365"/>
    </location>
</feature>
<feature type="region of interest" description="Disordered" evidence="6">
    <location>
        <begin position="1345"/>
        <end position="1367"/>
    </location>
</feature>
<feature type="repeat" description="HEAT" evidence="5">
    <location>
        <begin position="276"/>
        <end position="314"/>
    </location>
</feature>
<protein>
    <recommendedName>
        <fullName evidence="7">TOG domain-containing protein</fullName>
    </recommendedName>
</protein>
<feature type="compositionally biased region" description="Low complexity" evidence="6">
    <location>
        <begin position="1232"/>
        <end position="1241"/>
    </location>
</feature>
<dbReference type="Pfam" id="PF21041">
    <property type="entry name" value="XMAP215_CLASP_TOG"/>
    <property type="match status" value="2"/>
</dbReference>
<feature type="region of interest" description="Disordered" evidence="6">
    <location>
        <begin position="1220"/>
        <end position="1241"/>
    </location>
</feature>
<feature type="region of interest" description="Disordered" evidence="6">
    <location>
        <begin position="640"/>
        <end position="663"/>
    </location>
</feature>
<keyword evidence="2" id="KW-0963">Cytoplasm</keyword>
<dbReference type="Pfam" id="PF12348">
    <property type="entry name" value="CLASP_N"/>
    <property type="match status" value="2"/>
</dbReference>
<sequence length="1680" mass="183955">MDKLQLHSGKLARALSNTFNRSLSVGHPVEERDGMGSSGDMRAVGWRDALHPRPVSVAICATFALRSLKNSFTDCRERERERGRGREYAREGFSAVDLHCEVKRRHSDNRQQQVDTMEEAIEQLQAKDTKERMAGVERLQTLLEQSRRGLSATEVGSLVDASLVLLRDNNFRVSQGTLQALASAAALAGEHLKLHFNSLLPAIVERLGDGKQPVRDAGRRLLLALMEISSPTIIVERAGNYAWAHKNWRVREEFARTVASAINLFAAVELPFQRLLLPSVLQLLEDSNSSVREAAMICLEEMFRQGGSQFRDELQRHHLRPAQLKDITSRFEKIEPVRPSFERLASQAPPPSHFNMTSQYGATEHKAAAPAANPRRCSPKAKPASSDTSSLNGENDAGEKPVDPIRVYSDKELTKEVEKAAAMLTPEQDWSVRISAMQKIEGLVAGGATEYSCFMSLMKQLVPPLTIQLSDRRSSIVKQACHLLNMISKELLQDFEPFAEAFIPVLFKMVVITVLVIAESADTCIKTMLRNSRVSRVLPKLMECAKHDRNAVLRARCCDYALLVLEQWGDSPELQRSVELYEELIKTCVGDAMSEVRSIARMCYRVFCKCWPERSRRLFVSFDPSVQRLLNEEEGGFQKRYASPSVRDRGSHGHQSHLRQSTTVPITASVHQAVSHNPSGSGPYSNSSAVNADRSTNALSGLGALHLNSAYQRKSAELGTERTQEVLQASQERVNAIESMLREVDMSDKGASRSSLREPVGGSYRKIHAASVAQRVGVDPPSARDPPHPASAPASHQSSNRALISGNSASSFVRNNVTSGSVSGAGMGNFTTQYAGSSDPGKNSHALGRDGLHALGREADLSHSSSIARSMSMGNQFSGNQYSTGVAAQRVVLDRHGLMGANGDVGGPKRIIRPEYVEKGALEANGIPGFQRPLLRQSTSGRSSASSRSSVEENTVLAGLNVIGEAHSYMDGLMSLNDALTEGLSVNADWSARVAAFTFLRKLLQQGPKGLQEITQNFGLVMKLFSAHLDDPHHKVAHAALATLAELVPACRKSFEAYLERILPHVFARLVDAKEVIRQLGTTALEIVGNTYSIDSLLPALLRSLDEQRSPKAKMAVIEFAIAAFAKLALNGEAAGGSGLLKLWLAKLGPLANDRNSKLKETAVTGIISVYSHFDSTTVLNFILGLSIEEQSHLRRALKQYTPRIEVDLMTYLQNRSQRAARVKGAHDHSDAASATSDSFTTPTGRAYSLLTGNQSSTGYGSGSFNSDGGGRKWTATQPDAVHTGNRVPTSHSAGSESNIPTYRSFDSTGNSGDLSHLSAYSGRTKEVANPSDSNSHSNLYLGRIKEGANGTDGNEERTAERERSAAWLSQVQARRMTIDTRHDYGNSPLNEAQSMVNSEQRAAAGASPGTRLMSQMQPEPTPKYDDHQATQKTHHRVLSQDSNSNVPNLLHQMTNWGSGKPSKEKQEALQELSKISSSNDVAVWAQYFHQILTVVLESLDDPDAVLKELALTVIYEMLSNQRDRLLESTEVLLEKLLHSTRDTDTKVCNAADRCLTTVLTEFDPYRCLTVVVPLLVSEDEKALVTCIGSLTKLVSRLPSEELMAQLPSFLPALFDAFGNQNADVRKTVVFCLVDIYIVLGKAFVPYLGSLSSTQLRLVTIYANRISQARTGAPMEAQKL</sequence>
<dbReference type="InterPro" id="IPR016024">
    <property type="entry name" value="ARM-type_fold"/>
</dbReference>
<dbReference type="InterPro" id="IPR048491">
    <property type="entry name" value="XMAP215_CLASP_TOG"/>
</dbReference>
<reference evidence="8" key="1">
    <citation type="submission" date="2016-03" db="EMBL/GenBank/DDBJ databases">
        <title>Mechanisms controlling the formation of the plant cell surface in tip-growing cells are functionally conserved among land plants.</title>
        <authorList>
            <person name="Honkanen S."/>
            <person name="Jones V.A."/>
            <person name="Morieri G."/>
            <person name="Champion C."/>
            <person name="Hetherington A.J."/>
            <person name="Kelly S."/>
            <person name="Saint-Marcoux D."/>
            <person name="Proust H."/>
            <person name="Prescott H."/>
            <person name="Dolan L."/>
        </authorList>
    </citation>
    <scope>NUCLEOTIDE SEQUENCE [LARGE SCALE GENOMIC DNA]</scope>
    <source>
        <tissue evidence="8">Whole gametophyte</tissue>
    </source>
</reference>
<accession>A0A176VL82</accession>
<keyword evidence="3" id="KW-0677">Repeat</keyword>
<dbReference type="EMBL" id="LVLJ01003603">
    <property type="protein sequence ID" value="OAE20526.1"/>
    <property type="molecule type" value="Genomic_DNA"/>
</dbReference>
<organism evidence="8 9">
    <name type="scientific">Marchantia polymorpha subsp. ruderalis</name>
    <dbReference type="NCBI Taxonomy" id="1480154"/>
    <lineage>
        <taxon>Eukaryota</taxon>
        <taxon>Viridiplantae</taxon>
        <taxon>Streptophyta</taxon>
        <taxon>Embryophyta</taxon>
        <taxon>Marchantiophyta</taxon>
        <taxon>Marchantiopsida</taxon>
        <taxon>Marchantiidae</taxon>
        <taxon>Marchantiales</taxon>
        <taxon>Marchantiaceae</taxon>
        <taxon>Marchantia</taxon>
    </lineage>
</organism>